<protein>
    <submittedName>
        <fullName evidence="2">Uncharacterized protein</fullName>
    </submittedName>
</protein>
<sequence>QNGPPSLISSTANQIPLEWKTIGQPPPHGVHGVLSSPSHFSPLIHHQQSALGHQTMTSWASLSPPTVP</sequence>
<evidence type="ECO:0000313" key="2">
    <source>
        <dbReference type="EMBL" id="CEL00100.1"/>
    </source>
</evidence>
<reference evidence="2" key="1">
    <citation type="submission" date="2014-12" db="EMBL/GenBank/DDBJ databases">
        <title>Insight into the proteome of Arion vulgaris.</title>
        <authorList>
            <person name="Aradska J."/>
            <person name="Bulat T."/>
            <person name="Smidak R."/>
            <person name="Sarate P."/>
            <person name="Gangsoo J."/>
            <person name="Sialana F."/>
            <person name="Bilban M."/>
            <person name="Lubec G."/>
        </authorList>
    </citation>
    <scope>NUCLEOTIDE SEQUENCE</scope>
    <source>
        <tissue evidence="2">Skin</tissue>
    </source>
</reference>
<gene>
    <name evidence="2" type="primary">ORF222852</name>
</gene>
<name>A0A0B7C6M9_9EUPU</name>
<feature type="region of interest" description="Disordered" evidence="1">
    <location>
        <begin position="47"/>
        <end position="68"/>
    </location>
</feature>
<feature type="non-terminal residue" evidence="2">
    <location>
        <position position="1"/>
    </location>
</feature>
<proteinExistence type="predicted"/>
<accession>A0A0B7C6M9</accession>
<dbReference type="AlphaFoldDB" id="A0A0B7C6M9"/>
<feature type="non-terminal residue" evidence="2">
    <location>
        <position position="68"/>
    </location>
</feature>
<dbReference type="EMBL" id="HACG01053229">
    <property type="protein sequence ID" value="CEL00100.1"/>
    <property type="molecule type" value="Transcribed_RNA"/>
</dbReference>
<evidence type="ECO:0000256" key="1">
    <source>
        <dbReference type="SAM" id="MobiDB-lite"/>
    </source>
</evidence>
<organism evidence="2">
    <name type="scientific">Arion vulgaris</name>
    <dbReference type="NCBI Taxonomy" id="1028688"/>
    <lineage>
        <taxon>Eukaryota</taxon>
        <taxon>Metazoa</taxon>
        <taxon>Spiralia</taxon>
        <taxon>Lophotrochozoa</taxon>
        <taxon>Mollusca</taxon>
        <taxon>Gastropoda</taxon>
        <taxon>Heterobranchia</taxon>
        <taxon>Euthyneura</taxon>
        <taxon>Panpulmonata</taxon>
        <taxon>Eupulmonata</taxon>
        <taxon>Stylommatophora</taxon>
        <taxon>Helicina</taxon>
        <taxon>Arionoidea</taxon>
        <taxon>Arionidae</taxon>
        <taxon>Arion</taxon>
    </lineage>
</organism>